<evidence type="ECO:0000313" key="2">
    <source>
        <dbReference type="EMBL" id="KAK3871650.1"/>
    </source>
</evidence>
<keyword evidence="3" id="KW-1185">Reference proteome</keyword>
<evidence type="ECO:0000256" key="1">
    <source>
        <dbReference type="SAM" id="MobiDB-lite"/>
    </source>
</evidence>
<comment type="caution">
    <text evidence="2">The sequence shown here is derived from an EMBL/GenBank/DDBJ whole genome shotgun (WGS) entry which is preliminary data.</text>
</comment>
<sequence length="90" mass="10303">MGGVSKKVKQRRETIKKHYQKMLQKRIEVMRKRKNEEENESEILPDRCHQPPDVSSPASTSTTTTTSTTPSSLSSADKRKRLFDKTAVKI</sequence>
<reference evidence="2" key="1">
    <citation type="submission" date="2023-10" db="EMBL/GenBank/DDBJ databases">
        <title>Genome assemblies of two species of porcelain crab, Petrolisthes cinctipes and Petrolisthes manimaculis (Anomura: Porcellanidae).</title>
        <authorList>
            <person name="Angst P."/>
        </authorList>
    </citation>
    <scope>NUCLEOTIDE SEQUENCE</scope>
    <source>
        <strain evidence="2">PB745_01</strain>
        <tissue evidence="2">Gill</tissue>
    </source>
</reference>
<proteinExistence type="predicted"/>
<organism evidence="2 3">
    <name type="scientific">Petrolisthes cinctipes</name>
    <name type="common">Flat porcelain crab</name>
    <dbReference type="NCBI Taxonomy" id="88211"/>
    <lineage>
        <taxon>Eukaryota</taxon>
        <taxon>Metazoa</taxon>
        <taxon>Ecdysozoa</taxon>
        <taxon>Arthropoda</taxon>
        <taxon>Crustacea</taxon>
        <taxon>Multicrustacea</taxon>
        <taxon>Malacostraca</taxon>
        <taxon>Eumalacostraca</taxon>
        <taxon>Eucarida</taxon>
        <taxon>Decapoda</taxon>
        <taxon>Pleocyemata</taxon>
        <taxon>Anomura</taxon>
        <taxon>Galatheoidea</taxon>
        <taxon>Porcellanidae</taxon>
        <taxon>Petrolisthes</taxon>
    </lineage>
</organism>
<dbReference type="AlphaFoldDB" id="A0AAE1FCG5"/>
<gene>
    <name evidence="2" type="ORF">Pcinc_023208</name>
</gene>
<dbReference type="Proteomes" id="UP001286313">
    <property type="component" value="Unassembled WGS sequence"/>
</dbReference>
<protein>
    <submittedName>
        <fullName evidence="2">Uncharacterized protein</fullName>
    </submittedName>
</protein>
<evidence type="ECO:0000313" key="3">
    <source>
        <dbReference type="Proteomes" id="UP001286313"/>
    </source>
</evidence>
<accession>A0AAE1FCG5</accession>
<feature type="region of interest" description="Disordered" evidence="1">
    <location>
        <begin position="32"/>
        <end position="90"/>
    </location>
</feature>
<feature type="compositionally biased region" description="Low complexity" evidence="1">
    <location>
        <begin position="55"/>
        <end position="75"/>
    </location>
</feature>
<name>A0AAE1FCG5_PETCI</name>
<dbReference type="EMBL" id="JAWQEG010002486">
    <property type="protein sequence ID" value="KAK3871650.1"/>
    <property type="molecule type" value="Genomic_DNA"/>
</dbReference>